<evidence type="ECO:0000313" key="4">
    <source>
        <dbReference type="Proteomes" id="UP000053789"/>
    </source>
</evidence>
<dbReference type="PANTHER" id="PTHR34883">
    <property type="entry name" value="SERINE-RICH PROTEIN, PUTATIVE-RELATED-RELATED"/>
    <property type="match status" value="1"/>
</dbReference>
<organism evidence="3 4">
    <name type="scientific">Cladophialophora bantiana (strain ATCC 10958 / CBS 173.52 / CDC B-1940 / NIH 8579)</name>
    <name type="common">Xylohypha bantiana</name>
    <dbReference type="NCBI Taxonomy" id="1442370"/>
    <lineage>
        <taxon>Eukaryota</taxon>
        <taxon>Fungi</taxon>
        <taxon>Dikarya</taxon>
        <taxon>Ascomycota</taxon>
        <taxon>Pezizomycotina</taxon>
        <taxon>Eurotiomycetes</taxon>
        <taxon>Chaetothyriomycetidae</taxon>
        <taxon>Chaetothyriales</taxon>
        <taxon>Herpotrichiellaceae</taxon>
        <taxon>Cladophialophora</taxon>
    </lineage>
</organism>
<feature type="compositionally biased region" description="Polar residues" evidence="1">
    <location>
        <begin position="69"/>
        <end position="81"/>
    </location>
</feature>
<evidence type="ECO:0000313" key="3">
    <source>
        <dbReference type="EMBL" id="KIW88187.1"/>
    </source>
</evidence>
<dbReference type="RefSeq" id="XP_016614856.1">
    <property type="nucleotide sequence ID" value="XM_016769010.1"/>
</dbReference>
<feature type="region of interest" description="Disordered" evidence="1">
    <location>
        <begin position="34"/>
        <end position="81"/>
    </location>
</feature>
<name>A0A0D2FN83_CLAB1</name>
<accession>A0A0D2FN83</accession>
<evidence type="ECO:0000256" key="2">
    <source>
        <dbReference type="SAM" id="SignalP"/>
    </source>
</evidence>
<dbReference type="Proteomes" id="UP000053789">
    <property type="component" value="Unassembled WGS sequence"/>
</dbReference>
<dbReference type="EMBL" id="KN847000">
    <property type="protein sequence ID" value="KIW88187.1"/>
    <property type="molecule type" value="Genomic_DNA"/>
</dbReference>
<keyword evidence="2" id="KW-0732">Signal</keyword>
<feature type="signal peptide" evidence="2">
    <location>
        <begin position="1"/>
        <end position="18"/>
    </location>
</feature>
<feature type="chain" id="PRO_5002241987" description="Phytocyanin domain-containing protein" evidence="2">
    <location>
        <begin position="19"/>
        <end position="315"/>
    </location>
</feature>
<dbReference type="PANTHER" id="PTHR34883:SF15">
    <property type="entry name" value="EXTRACELLULAR SERINE-RICH PROTEIN"/>
    <property type="match status" value="1"/>
</dbReference>
<dbReference type="GeneID" id="27704226"/>
<evidence type="ECO:0000256" key="1">
    <source>
        <dbReference type="SAM" id="MobiDB-lite"/>
    </source>
</evidence>
<dbReference type="InterPro" id="IPR008972">
    <property type="entry name" value="Cupredoxin"/>
</dbReference>
<dbReference type="InterPro" id="IPR052953">
    <property type="entry name" value="Ser-rich/MCO-related"/>
</dbReference>
<dbReference type="OrthoDB" id="2331100at2759"/>
<dbReference type="VEuPathDB" id="FungiDB:Z519_11298"/>
<dbReference type="CDD" id="cd00920">
    <property type="entry name" value="Cupredoxin"/>
    <property type="match status" value="1"/>
</dbReference>
<protein>
    <recommendedName>
        <fullName evidence="5">Phytocyanin domain-containing protein</fullName>
    </recommendedName>
</protein>
<keyword evidence="4" id="KW-1185">Reference proteome</keyword>
<reference evidence="3" key="1">
    <citation type="submission" date="2015-01" db="EMBL/GenBank/DDBJ databases">
        <title>The Genome Sequence of Cladophialophora bantiana CBS 173.52.</title>
        <authorList>
            <consortium name="The Broad Institute Genomics Platform"/>
            <person name="Cuomo C."/>
            <person name="de Hoog S."/>
            <person name="Gorbushina A."/>
            <person name="Stielow B."/>
            <person name="Teixiera M."/>
            <person name="Abouelleil A."/>
            <person name="Chapman S.B."/>
            <person name="Priest M."/>
            <person name="Young S.K."/>
            <person name="Wortman J."/>
            <person name="Nusbaum C."/>
            <person name="Birren B."/>
        </authorList>
    </citation>
    <scope>NUCLEOTIDE SEQUENCE [LARGE SCALE GENOMIC DNA]</scope>
    <source>
        <strain evidence="3">CBS 173.52</strain>
    </source>
</reference>
<proteinExistence type="predicted"/>
<feature type="compositionally biased region" description="Low complexity" evidence="1">
    <location>
        <begin position="248"/>
        <end position="279"/>
    </location>
</feature>
<sequence>MSLKTLLFSTLFAASALAGYGSGSGSYGGNYGGGSSDSGSGSGGWSSWGSGSGQGPPAFAAASCPSGCQPMQTGSAPPMQTQPGQLIVQVVSVSDANGSLKYFPNKITAPVGSVVQFQFHPKNHTVTESSFAEPCKPIAANLTSSTRPGQKSGFVPLTGSEPFTPVYNLLVNDTKPIWIYCGQTNHCQKGMAMVINQNDSSPNTIDAYIANAAKLPLVNVTTPPPSGGSPPAYGSPPPSESTPPPAASPSAESTFAFGGAPPASSPVAPEQTVAPPSSSAVVAPATFTGAAVPGFVPQSSTGVVGLALGALLALW</sequence>
<dbReference type="HOGENOM" id="CLU_053381_1_2_1"/>
<dbReference type="SUPFAM" id="SSF49503">
    <property type="entry name" value="Cupredoxins"/>
    <property type="match status" value="1"/>
</dbReference>
<feature type="region of interest" description="Disordered" evidence="1">
    <location>
        <begin position="220"/>
        <end position="279"/>
    </location>
</feature>
<dbReference type="AlphaFoldDB" id="A0A0D2FN83"/>
<dbReference type="Gene3D" id="2.60.40.420">
    <property type="entry name" value="Cupredoxins - blue copper proteins"/>
    <property type="match status" value="1"/>
</dbReference>
<gene>
    <name evidence="3" type="ORF">Z519_11298</name>
</gene>
<evidence type="ECO:0008006" key="5">
    <source>
        <dbReference type="Google" id="ProtNLM"/>
    </source>
</evidence>
<feature type="compositionally biased region" description="Gly residues" evidence="1">
    <location>
        <begin position="34"/>
        <end position="54"/>
    </location>
</feature>
<feature type="compositionally biased region" description="Pro residues" evidence="1">
    <location>
        <begin position="222"/>
        <end position="247"/>
    </location>
</feature>